<dbReference type="EMBL" id="KQ965741">
    <property type="protein sequence ID" value="KXS18574.1"/>
    <property type="molecule type" value="Genomic_DNA"/>
</dbReference>
<feature type="compositionally biased region" description="Low complexity" evidence="2">
    <location>
        <begin position="155"/>
        <end position="168"/>
    </location>
</feature>
<reference evidence="3 4" key="1">
    <citation type="journal article" date="2015" name="Genome Biol. Evol.">
        <title>Phylogenomic analyses indicate that early fungi evolved digesting cell walls of algal ancestors of land plants.</title>
        <authorList>
            <person name="Chang Y."/>
            <person name="Wang S."/>
            <person name="Sekimoto S."/>
            <person name="Aerts A.L."/>
            <person name="Choi C."/>
            <person name="Clum A."/>
            <person name="LaButti K.M."/>
            <person name="Lindquist E.A."/>
            <person name="Yee Ngan C."/>
            <person name="Ohm R.A."/>
            <person name="Salamov A.A."/>
            <person name="Grigoriev I.V."/>
            <person name="Spatafora J.W."/>
            <person name="Berbee M.L."/>
        </authorList>
    </citation>
    <scope>NUCLEOTIDE SEQUENCE [LARGE SCALE GENOMIC DNA]</scope>
    <source>
        <strain evidence="3 4">JEL478</strain>
    </source>
</reference>
<dbReference type="PANTHER" id="PTHR46917:SF1">
    <property type="entry name" value="MORN REPEAT-CONTAINING PROTEIN 2"/>
    <property type="match status" value="1"/>
</dbReference>
<organism evidence="3 4">
    <name type="scientific">Gonapodya prolifera (strain JEL478)</name>
    <name type="common">Monoblepharis prolifera</name>
    <dbReference type="NCBI Taxonomy" id="1344416"/>
    <lineage>
        <taxon>Eukaryota</taxon>
        <taxon>Fungi</taxon>
        <taxon>Fungi incertae sedis</taxon>
        <taxon>Chytridiomycota</taxon>
        <taxon>Chytridiomycota incertae sedis</taxon>
        <taxon>Monoblepharidomycetes</taxon>
        <taxon>Monoblepharidales</taxon>
        <taxon>Gonapodyaceae</taxon>
        <taxon>Gonapodya</taxon>
    </lineage>
</organism>
<evidence type="ECO:0000256" key="1">
    <source>
        <dbReference type="ARBA" id="ARBA00022737"/>
    </source>
</evidence>
<feature type="region of interest" description="Disordered" evidence="2">
    <location>
        <begin position="71"/>
        <end position="181"/>
    </location>
</feature>
<gene>
    <name evidence="3" type="ORF">M427DRAFT_42293</name>
</gene>
<dbReference type="Pfam" id="PF02493">
    <property type="entry name" value="MORN"/>
    <property type="match status" value="3"/>
</dbReference>
<dbReference type="Proteomes" id="UP000070544">
    <property type="component" value="Unassembled WGS sequence"/>
</dbReference>
<dbReference type="InterPro" id="IPR003409">
    <property type="entry name" value="MORN"/>
</dbReference>
<keyword evidence="4" id="KW-1185">Reference proteome</keyword>
<dbReference type="OrthoDB" id="294378at2759"/>
<sequence>MAATAKTKKQSVSKDAGVLQKSNSFIFPEGSRYDGEFKETEQGVVVRNGFGKFFSPSLLFSYAGEWQTDQPHGRGTATYFSTQKTGPKSVGERKSLLPPVLSPEQLPISQGSIGPSRSGSASSGGGGGASAGDKMKSGSKVALAVPSTTATGEGSSSNASLSAPPAVSFGAESKANPAEAQLAEHEVKAVYEGSWKEGKYCGQGRYGWSDGTWYAGEWVDGR</sequence>
<proteinExistence type="predicted"/>
<dbReference type="STRING" id="1344416.A0A139APK2"/>
<name>A0A139APK2_GONPJ</name>
<dbReference type="SUPFAM" id="SSF82185">
    <property type="entry name" value="Histone H3 K4-specific methyltransferase SET7/9 N-terminal domain"/>
    <property type="match status" value="2"/>
</dbReference>
<feature type="compositionally biased region" description="Low complexity" evidence="2">
    <location>
        <begin position="111"/>
        <end position="121"/>
    </location>
</feature>
<dbReference type="InterPro" id="IPR052849">
    <property type="entry name" value="MORN_repeat_protein"/>
</dbReference>
<evidence type="ECO:0000313" key="4">
    <source>
        <dbReference type="Proteomes" id="UP000070544"/>
    </source>
</evidence>
<evidence type="ECO:0000313" key="3">
    <source>
        <dbReference type="EMBL" id="KXS18574.1"/>
    </source>
</evidence>
<dbReference type="AlphaFoldDB" id="A0A139APK2"/>
<accession>A0A139APK2</accession>
<evidence type="ECO:0000256" key="2">
    <source>
        <dbReference type="SAM" id="MobiDB-lite"/>
    </source>
</evidence>
<dbReference type="PANTHER" id="PTHR46917">
    <property type="entry name" value="MORN REPEAT-CONTAINING PROTEIN 2"/>
    <property type="match status" value="1"/>
</dbReference>
<dbReference type="Gene3D" id="2.20.110.10">
    <property type="entry name" value="Histone H3 K4-specific methyltransferase SET7/9 N-terminal domain"/>
    <property type="match status" value="1"/>
</dbReference>
<protein>
    <submittedName>
        <fullName evidence="3">Uncharacterized protein</fullName>
    </submittedName>
</protein>
<dbReference type="SMART" id="SM00698">
    <property type="entry name" value="MORN"/>
    <property type="match status" value="2"/>
</dbReference>
<keyword evidence="1" id="KW-0677">Repeat</keyword>